<accession>A0A0U2X2Z5</accession>
<organism evidence="2">
    <name type="scientific">uncultured bacterium EIL80B09</name>
    <dbReference type="NCBI Taxonomy" id="1768206"/>
    <lineage>
        <taxon>Bacteria</taxon>
        <taxon>environmental samples</taxon>
    </lineage>
</organism>
<dbReference type="InterPro" id="IPR002347">
    <property type="entry name" value="SDR_fam"/>
</dbReference>
<protein>
    <recommendedName>
        <fullName evidence="3">Short-chain dehydrogenase</fullName>
    </recommendedName>
</protein>
<evidence type="ECO:0008006" key="3">
    <source>
        <dbReference type="Google" id="ProtNLM"/>
    </source>
</evidence>
<dbReference type="PANTHER" id="PTHR42879">
    <property type="entry name" value="3-OXOACYL-(ACYL-CARRIER-PROTEIN) REDUCTASE"/>
    <property type="match status" value="1"/>
</dbReference>
<evidence type="ECO:0000256" key="1">
    <source>
        <dbReference type="ARBA" id="ARBA00006484"/>
    </source>
</evidence>
<dbReference type="PANTHER" id="PTHR42879:SF6">
    <property type="entry name" value="NADPH-DEPENDENT REDUCTASE BACG"/>
    <property type="match status" value="1"/>
</dbReference>
<dbReference type="InterPro" id="IPR036291">
    <property type="entry name" value="NAD(P)-bd_dom_sf"/>
</dbReference>
<dbReference type="PRINTS" id="PR00080">
    <property type="entry name" value="SDRFAMILY"/>
</dbReference>
<dbReference type="PRINTS" id="PR00081">
    <property type="entry name" value="GDHRDH"/>
</dbReference>
<reference evidence="2" key="1">
    <citation type="journal article" date="2016" name="ISME J.">
        <title>Functional metagenomic screen reveals new and diverse microbial rhodopsins.</title>
        <authorList>
            <person name="Pushkarev A."/>
            <person name="Beja O."/>
        </authorList>
    </citation>
    <scope>NUCLEOTIDE SEQUENCE</scope>
</reference>
<comment type="similarity">
    <text evidence="1">Belongs to the short-chain dehydrogenases/reductases (SDR) family.</text>
</comment>
<dbReference type="AlphaFoldDB" id="A0A0U2X2Z5"/>
<name>A0A0U2X2Z5_9BACT</name>
<dbReference type="Pfam" id="PF13561">
    <property type="entry name" value="adh_short_C2"/>
    <property type="match status" value="1"/>
</dbReference>
<dbReference type="InterPro" id="IPR050259">
    <property type="entry name" value="SDR"/>
</dbReference>
<dbReference type="EMBL" id="KT201086">
    <property type="protein sequence ID" value="ALS56058.1"/>
    <property type="molecule type" value="Genomic_DNA"/>
</dbReference>
<dbReference type="SUPFAM" id="SSF51735">
    <property type="entry name" value="NAD(P)-binding Rossmann-fold domains"/>
    <property type="match status" value="1"/>
</dbReference>
<dbReference type="FunFam" id="3.40.50.720:FF:000084">
    <property type="entry name" value="Short-chain dehydrogenase reductase"/>
    <property type="match status" value="1"/>
</dbReference>
<evidence type="ECO:0000313" key="2">
    <source>
        <dbReference type="EMBL" id="ALS56058.1"/>
    </source>
</evidence>
<proteinExistence type="inferred from homology"/>
<sequence>MIDYELEGKIAIVTGGSDGLGRATAKKLAQEGANVIICARREKHLMDAAKSISEETFGSVIGIQADVTSKDDCSRLINETIQHFGSIDILVNNAGSSLSKGIEDLDDEQWYSDIELKVMAAVRMCKGVIPYMKTQGSGCIVNATTGAGKVPESSRLPTSVSRAAGINLTKSLANEFAKNKIRVNAICIGKIKSAQWERRSKGQNIGNYYADLGKSIPLGRFGEAEEYADLVAFLVSARASYITGASINLDGGLCPAL</sequence>
<dbReference type="Gene3D" id="3.40.50.720">
    <property type="entry name" value="NAD(P)-binding Rossmann-like Domain"/>
    <property type="match status" value="1"/>
</dbReference>